<dbReference type="AlphaFoldDB" id="A0A1V2IGQ9"/>
<name>A0A1V2IGQ9_9ACTN</name>
<proteinExistence type="predicted"/>
<evidence type="ECO:0000259" key="2">
    <source>
        <dbReference type="PROSITE" id="PS51186"/>
    </source>
</evidence>
<keyword evidence="4" id="KW-1185">Reference proteome</keyword>
<dbReference type="InterPro" id="IPR016181">
    <property type="entry name" value="Acyl_CoA_acyltransferase"/>
</dbReference>
<evidence type="ECO:0000256" key="1">
    <source>
        <dbReference type="ARBA" id="ARBA00022679"/>
    </source>
</evidence>
<organism evidence="3 4">
    <name type="scientific">Pseudofrankia asymbiotica</name>
    <dbReference type="NCBI Taxonomy" id="1834516"/>
    <lineage>
        <taxon>Bacteria</taxon>
        <taxon>Bacillati</taxon>
        <taxon>Actinomycetota</taxon>
        <taxon>Actinomycetes</taxon>
        <taxon>Frankiales</taxon>
        <taxon>Frankiaceae</taxon>
        <taxon>Pseudofrankia</taxon>
    </lineage>
</organism>
<dbReference type="STRING" id="1834516.BL253_06250"/>
<dbReference type="InterPro" id="IPR050769">
    <property type="entry name" value="NAT_camello-type"/>
</dbReference>
<accession>A0A1V2IGQ9</accession>
<dbReference type="PROSITE" id="PS51186">
    <property type="entry name" value="GNAT"/>
    <property type="match status" value="1"/>
</dbReference>
<dbReference type="Proteomes" id="UP000188929">
    <property type="component" value="Unassembled WGS sequence"/>
</dbReference>
<dbReference type="EMBL" id="MOMC01000013">
    <property type="protein sequence ID" value="ONH32099.1"/>
    <property type="molecule type" value="Genomic_DNA"/>
</dbReference>
<dbReference type="PANTHER" id="PTHR13947:SF37">
    <property type="entry name" value="LD18367P"/>
    <property type="match status" value="1"/>
</dbReference>
<dbReference type="InterPro" id="IPR000182">
    <property type="entry name" value="GNAT_dom"/>
</dbReference>
<dbReference type="PANTHER" id="PTHR13947">
    <property type="entry name" value="GNAT FAMILY N-ACETYLTRANSFERASE"/>
    <property type="match status" value="1"/>
</dbReference>
<dbReference type="CDD" id="cd04301">
    <property type="entry name" value="NAT_SF"/>
    <property type="match status" value="1"/>
</dbReference>
<comment type="caution">
    <text evidence="3">The sequence shown here is derived from an EMBL/GenBank/DDBJ whole genome shotgun (WGS) entry which is preliminary data.</text>
</comment>
<dbReference type="Pfam" id="PF00583">
    <property type="entry name" value="Acetyltransf_1"/>
    <property type="match status" value="1"/>
</dbReference>
<protein>
    <submittedName>
        <fullName evidence="3">GNAT family N-acetyltransferase</fullName>
    </submittedName>
</protein>
<reference evidence="4" key="1">
    <citation type="submission" date="2016-10" db="EMBL/GenBank/DDBJ databases">
        <title>Frankia sp. NRRL B-16386 Genome sequencing.</title>
        <authorList>
            <person name="Ghodhbane-Gtari F."/>
            <person name="Swanson E."/>
            <person name="Gueddou A."/>
            <person name="Hezbri K."/>
            <person name="Ktari K."/>
            <person name="Nouioui I."/>
            <person name="Morris K."/>
            <person name="Simpson S."/>
            <person name="Abebe-Akele F."/>
            <person name="Thomas K."/>
            <person name="Gtari M."/>
            <person name="Tisa L.S."/>
        </authorList>
    </citation>
    <scope>NUCLEOTIDE SEQUENCE [LARGE SCALE GENOMIC DNA]</scope>
    <source>
        <strain evidence="4">NRRL B-16386</strain>
    </source>
</reference>
<feature type="domain" description="N-acetyltransferase" evidence="2">
    <location>
        <begin position="3"/>
        <end position="160"/>
    </location>
</feature>
<gene>
    <name evidence="3" type="ORF">BL253_06250</name>
</gene>
<evidence type="ECO:0000313" key="3">
    <source>
        <dbReference type="EMBL" id="ONH32099.1"/>
    </source>
</evidence>
<dbReference type="OrthoDB" id="273614at2"/>
<dbReference type="GO" id="GO:0008080">
    <property type="term" value="F:N-acetyltransferase activity"/>
    <property type="evidence" value="ECO:0007669"/>
    <property type="project" value="InterPro"/>
</dbReference>
<dbReference type="Gene3D" id="3.40.630.30">
    <property type="match status" value="1"/>
</dbReference>
<dbReference type="RefSeq" id="WP_076814410.1">
    <property type="nucleotide sequence ID" value="NZ_MOMC01000013.1"/>
</dbReference>
<evidence type="ECO:0000313" key="4">
    <source>
        <dbReference type="Proteomes" id="UP000188929"/>
    </source>
</evidence>
<dbReference type="SUPFAM" id="SSF55729">
    <property type="entry name" value="Acyl-CoA N-acyltransferases (Nat)"/>
    <property type="match status" value="1"/>
</dbReference>
<keyword evidence="1 3" id="KW-0808">Transferase</keyword>
<sequence length="169" mass="18888">MPTSLRQMDAPGDLGWVIQRHGELYASEFGWDCSFEELVLSLVAEWRIRRSPRDLGWVAEVDGERAGCVFCFETDARTGQLRMLLVEPRFRRHGVGRALVGACLTHAHSAGYERLTLWTNDVLTSARALYERSGFTLVTREPHHSFGVDLVAETYALDLGPSDPALDPG</sequence>